<evidence type="ECO:0000259" key="1">
    <source>
        <dbReference type="Pfam" id="PF01425"/>
    </source>
</evidence>
<evidence type="ECO:0000313" key="2">
    <source>
        <dbReference type="EMBL" id="KAF0677367.1"/>
    </source>
</evidence>
<dbReference type="PANTHER" id="PTHR11895">
    <property type="entry name" value="TRANSAMIDASE"/>
    <property type="match status" value="1"/>
</dbReference>
<gene>
    <name evidence="2" type="ORF">PMES_00279</name>
</gene>
<dbReference type="SUPFAM" id="SSF75304">
    <property type="entry name" value="Amidase signature (AS) enzymes"/>
    <property type="match status" value="1"/>
</dbReference>
<dbReference type="RefSeq" id="WP_159963744.1">
    <property type="nucleotide sequence ID" value="NZ_APKE01000004.1"/>
</dbReference>
<evidence type="ECO:0000313" key="3">
    <source>
        <dbReference type="Proteomes" id="UP000698242"/>
    </source>
</evidence>
<comment type="caution">
    <text evidence="2">The sequence shown here is derived from an EMBL/GenBank/DDBJ whole genome shotgun (WGS) entry which is preliminary data.</text>
</comment>
<dbReference type="Pfam" id="PF01425">
    <property type="entry name" value="Amidase"/>
    <property type="match status" value="1"/>
</dbReference>
<dbReference type="AlphaFoldDB" id="A0A921TEJ3"/>
<organism evidence="2 3">
    <name type="scientific">Profundibacterium mesophilum KAUST100406-0324</name>
    <dbReference type="NCBI Taxonomy" id="1037889"/>
    <lineage>
        <taxon>Bacteria</taxon>
        <taxon>Pseudomonadati</taxon>
        <taxon>Pseudomonadota</taxon>
        <taxon>Alphaproteobacteria</taxon>
        <taxon>Rhodobacterales</taxon>
        <taxon>Roseobacteraceae</taxon>
        <taxon>Profundibacterium</taxon>
    </lineage>
</organism>
<keyword evidence="3" id="KW-1185">Reference proteome</keyword>
<proteinExistence type="predicted"/>
<dbReference type="Gene3D" id="3.90.1300.10">
    <property type="entry name" value="Amidase signature (AS) domain"/>
    <property type="match status" value="1"/>
</dbReference>
<dbReference type="Proteomes" id="UP000698242">
    <property type="component" value="Unassembled WGS sequence"/>
</dbReference>
<protein>
    <submittedName>
        <fullName evidence="2">Aspartyl-tRNAglutamyl-tRNA amidotransferase subunit A</fullName>
        <ecNumber evidence="2">6.3.5.6</ecNumber>
    </submittedName>
</protein>
<dbReference type="InterPro" id="IPR000120">
    <property type="entry name" value="Amidase"/>
</dbReference>
<dbReference type="InterPro" id="IPR023631">
    <property type="entry name" value="Amidase_dom"/>
</dbReference>
<dbReference type="EC" id="6.3.5.6" evidence="2"/>
<dbReference type="OrthoDB" id="9777859at2"/>
<dbReference type="GO" id="GO:0050566">
    <property type="term" value="F:asparaginyl-tRNA synthase (glutamine-hydrolyzing) activity"/>
    <property type="evidence" value="ECO:0007669"/>
    <property type="project" value="UniProtKB-EC"/>
</dbReference>
<accession>A0A921TEJ3</accession>
<sequence length="455" mass="47855">MATETRNRLPLIELGAAELATRLEGGALRAEEVSGAFLSQIAGREPEVQAWAHLDSDDVMAQAGRADAQRRTGRPTGPLHGLPVGIKDIIDVAGMPCENGTELDKGRVPSKDAGLVARLRSAGAIIMGKTVTTELAFLHPARTTNPAAPGHTPGGSSAGSAAAVACGMVPFAVGTQTGGSVIRPAAFCGCVGFKPSYGAIGRSGILAQSPFLDTPGVFARSVGDAAMLAEVLYGHDPDDRTTAHGPAPRLVQVASSKPPVTPTLAMLSTLPGREPDPQMSEAFASLTEMLGDLAFEIALPGMFAEAARIRARINHAEMAKSFYAYEKRGAEHFSDELAAAMRQGREMLARDYLSALDWRAVLNGGLDEIFERCDAIVMPATPGPAPEGFGSTGDAIYNGLWTLCGTPAVTLPLFETETGLPLGIQLVGRRGDDARLLRTARWLMEDFVTRQQEGS</sequence>
<dbReference type="InterPro" id="IPR036928">
    <property type="entry name" value="AS_sf"/>
</dbReference>
<name>A0A921TEJ3_9RHOB</name>
<dbReference type="EMBL" id="APKE01000004">
    <property type="protein sequence ID" value="KAF0677367.1"/>
    <property type="molecule type" value="Genomic_DNA"/>
</dbReference>
<reference evidence="2" key="1">
    <citation type="submission" date="2013-03" db="EMBL/GenBank/DDBJ databases">
        <title>Genome Sequence of the Profundibacterium mesophilum strain KAUST100406-0324T from Red Sea, a novel genus in the family Rhodobacteraceae.</title>
        <authorList>
            <person name="Essack M."/>
            <person name="Alam I."/>
            <person name="Lafi F."/>
            <person name="Alawi W."/>
            <person name="Kamanu F."/>
            <person name="Al-Suwailem A."/>
            <person name="Lee O.O."/>
            <person name="Xu Y."/>
            <person name="Bajic V."/>
            <person name="Qian P.-Y."/>
            <person name="Archer J."/>
        </authorList>
    </citation>
    <scope>NUCLEOTIDE SEQUENCE</scope>
    <source>
        <strain evidence="2">KAUST100406-0324</strain>
    </source>
</reference>
<dbReference type="PANTHER" id="PTHR11895:SF151">
    <property type="entry name" value="GLUTAMYL-TRNA(GLN) AMIDOTRANSFERASE SUBUNIT A"/>
    <property type="match status" value="1"/>
</dbReference>
<keyword evidence="2" id="KW-0436">Ligase</keyword>
<feature type="domain" description="Amidase" evidence="1">
    <location>
        <begin position="35"/>
        <end position="437"/>
    </location>
</feature>